<organism evidence="2 3">
    <name type="scientific">Dyella humi</name>
    <dbReference type="NCBI Taxonomy" id="1770547"/>
    <lineage>
        <taxon>Bacteria</taxon>
        <taxon>Pseudomonadati</taxon>
        <taxon>Pseudomonadota</taxon>
        <taxon>Gammaproteobacteria</taxon>
        <taxon>Lysobacterales</taxon>
        <taxon>Rhodanobacteraceae</taxon>
        <taxon>Dyella</taxon>
    </lineage>
</organism>
<dbReference type="GO" id="GO:0016787">
    <property type="term" value="F:hydrolase activity"/>
    <property type="evidence" value="ECO:0007669"/>
    <property type="project" value="UniProtKB-KW"/>
</dbReference>
<accession>A0ABW8IE03</accession>
<name>A0ABW8IE03_9GAMM</name>
<dbReference type="PROSITE" id="PS51462">
    <property type="entry name" value="NUDIX"/>
    <property type="match status" value="1"/>
</dbReference>
<evidence type="ECO:0000313" key="2">
    <source>
        <dbReference type="EMBL" id="MFK2853412.1"/>
    </source>
</evidence>
<dbReference type="InterPro" id="IPR015797">
    <property type="entry name" value="NUDIX_hydrolase-like_dom_sf"/>
</dbReference>
<dbReference type="PANTHER" id="PTHR43736:SF1">
    <property type="entry name" value="DIHYDRONEOPTERIN TRIPHOSPHATE DIPHOSPHATASE"/>
    <property type="match status" value="1"/>
</dbReference>
<dbReference type="Gene3D" id="3.90.79.10">
    <property type="entry name" value="Nucleoside Triphosphate Pyrophosphohydrolase"/>
    <property type="match status" value="1"/>
</dbReference>
<evidence type="ECO:0000313" key="3">
    <source>
        <dbReference type="Proteomes" id="UP001620409"/>
    </source>
</evidence>
<sequence>MTLRMSLDRYMHDHADDVHAAACMRFLDEAELPFHRENGVGHFTGSAWLVDASGERVLLTHHRKLQRWLQLGGHADGDSDLAAVALREACEESGLSDLTVEPAIFDVDRHWIPERMSEPGHWHYDVRYVVRVGGDENFAVGDESLELAWVSIRELAEAHDTDESLRRMACKWLARVA</sequence>
<evidence type="ECO:0000259" key="1">
    <source>
        <dbReference type="PROSITE" id="PS51462"/>
    </source>
</evidence>
<dbReference type="RefSeq" id="WP_380016603.1">
    <property type="nucleotide sequence ID" value="NZ_JADIKI010000021.1"/>
</dbReference>
<dbReference type="Pfam" id="PF00293">
    <property type="entry name" value="NUDIX"/>
    <property type="match status" value="1"/>
</dbReference>
<keyword evidence="2" id="KW-0378">Hydrolase</keyword>
<dbReference type="Proteomes" id="UP001620409">
    <property type="component" value="Unassembled WGS sequence"/>
</dbReference>
<dbReference type="InterPro" id="IPR000086">
    <property type="entry name" value="NUDIX_hydrolase_dom"/>
</dbReference>
<protein>
    <submittedName>
        <fullName evidence="2">NUDIX hydrolase</fullName>
    </submittedName>
</protein>
<reference evidence="2 3" key="1">
    <citation type="submission" date="2020-10" db="EMBL/GenBank/DDBJ databases">
        <title>Phylogeny of dyella-like bacteria.</title>
        <authorList>
            <person name="Fu J."/>
        </authorList>
    </citation>
    <scope>NUCLEOTIDE SEQUENCE [LARGE SCALE GENOMIC DNA]</scope>
    <source>
        <strain evidence="2 3">DHG40</strain>
    </source>
</reference>
<dbReference type="CDD" id="cd03674">
    <property type="entry name" value="NUDIX_Hydrolase"/>
    <property type="match status" value="1"/>
</dbReference>
<keyword evidence="3" id="KW-1185">Reference proteome</keyword>
<dbReference type="SUPFAM" id="SSF55811">
    <property type="entry name" value="Nudix"/>
    <property type="match status" value="1"/>
</dbReference>
<proteinExistence type="predicted"/>
<dbReference type="PANTHER" id="PTHR43736">
    <property type="entry name" value="ADP-RIBOSE PYROPHOSPHATASE"/>
    <property type="match status" value="1"/>
</dbReference>
<comment type="caution">
    <text evidence="2">The sequence shown here is derived from an EMBL/GenBank/DDBJ whole genome shotgun (WGS) entry which is preliminary data.</text>
</comment>
<feature type="domain" description="Nudix hydrolase" evidence="1">
    <location>
        <begin position="40"/>
        <end position="174"/>
    </location>
</feature>
<dbReference type="EMBL" id="JADIKI010000021">
    <property type="protein sequence ID" value="MFK2853412.1"/>
    <property type="molecule type" value="Genomic_DNA"/>
</dbReference>
<gene>
    <name evidence="2" type="ORF">ISP18_02225</name>
</gene>